<organism evidence="1 2">
    <name type="scientific">Dorcoceras hygrometricum</name>
    <dbReference type="NCBI Taxonomy" id="472368"/>
    <lineage>
        <taxon>Eukaryota</taxon>
        <taxon>Viridiplantae</taxon>
        <taxon>Streptophyta</taxon>
        <taxon>Embryophyta</taxon>
        <taxon>Tracheophyta</taxon>
        <taxon>Spermatophyta</taxon>
        <taxon>Magnoliopsida</taxon>
        <taxon>eudicotyledons</taxon>
        <taxon>Gunneridae</taxon>
        <taxon>Pentapetalae</taxon>
        <taxon>asterids</taxon>
        <taxon>lamiids</taxon>
        <taxon>Lamiales</taxon>
        <taxon>Gesneriaceae</taxon>
        <taxon>Didymocarpoideae</taxon>
        <taxon>Trichosporeae</taxon>
        <taxon>Loxocarpinae</taxon>
        <taxon>Dorcoceras</taxon>
    </lineage>
</organism>
<accession>A0A2Z7BA46</accession>
<name>A0A2Z7BA46_9LAMI</name>
<reference evidence="1 2" key="1">
    <citation type="journal article" date="2015" name="Proc. Natl. Acad. Sci. U.S.A.">
        <title>The resurrection genome of Boea hygrometrica: A blueprint for survival of dehydration.</title>
        <authorList>
            <person name="Xiao L."/>
            <person name="Yang G."/>
            <person name="Zhang L."/>
            <person name="Yang X."/>
            <person name="Zhao S."/>
            <person name="Ji Z."/>
            <person name="Zhou Q."/>
            <person name="Hu M."/>
            <person name="Wang Y."/>
            <person name="Chen M."/>
            <person name="Xu Y."/>
            <person name="Jin H."/>
            <person name="Xiao X."/>
            <person name="Hu G."/>
            <person name="Bao F."/>
            <person name="Hu Y."/>
            <person name="Wan P."/>
            <person name="Li L."/>
            <person name="Deng X."/>
            <person name="Kuang T."/>
            <person name="Xiang C."/>
            <person name="Zhu J.K."/>
            <person name="Oliver M.J."/>
            <person name="He Y."/>
        </authorList>
    </citation>
    <scope>NUCLEOTIDE SEQUENCE [LARGE SCALE GENOMIC DNA]</scope>
    <source>
        <strain evidence="2">cv. XS01</strain>
    </source>
</reference>
<dbReference type="EMBL" id="KV010033">
    <property type="protein sequence ID" value="KZV28674.1"/>
    <property type="molecule type" value="Genomic_DNA"/>
</dbReference>
<dbReference type="AlphaFoldDB" id="A0A2Z7BA46"/>
<evidence type="ECO:0000313" key="2">
    <source>
        <dbReference type="Proteomes" id="UP000250235"/>
    </source>
</evidence>
<proteinExistence type="predicted"/>
<dbReference type="Proteomes" id="UP000250235">
    <property type="component" value="Unassembled WGS sequence"/>
</dbReference>
<keyword evidence="2" id="KW-1185">Reference proteome</keyword>
<protein>
    <submittedName>
        <fullName evidence="1">Uncharacterized protein</fullName>
    </submittedName>
</protein>
<sequence>MSTGYAIALKLATGSTIARRLDKSCDWYIILRLDALAAGCPVVGSEKLATGISNDCAPAESIALYPSAGYDDVTDDVIISKPSAVSLARRRFLHCYVCCWKLLVQHCSSAVNGFLNSDCQQIRQQYL</sequence>
<gene>
    <name evidence="1" type="ORF">F511_33623</name>
</gene>
<evidence type="ECO:0000313" key="1">
    <source>
        <dbReference type="EMBL" id="KZV28674.1"/>
    </source>
</evidence>